<proteinExistence type="predicted"/>
<name>A0A060C1F2_9GAMM</name>
<organism evidence="1">
    <name type="scientific">uncultured Cellvibrio sp</name>
    <dbReference type="NCBI Taxonomy" id="174586"/>
    <lineage>
        <taxon>Bacteria</taxon>
        <taxon>Pseudomonadati</taxon>
        <taxon>Pseudomonadota</taxon>
        <taxon>Gammaproteobacteria</taxon>
        <taxon>Cellvibrionales</taxon>
        <taxon>Cellvibrionaceae</taxon>
        <taxon>Cellvibrio</taxon>
        <taxon>environmental samples</taxon>
    </lineage>
</organism>
<feature type="non-terminal residue" evidence="1">
    <location>
        <position position="1"/>
    </location>
</feature>
<dbReference type="EMBL" id="KF121753">
    <property type="protein sequence ID" value="AIA89044.1"/>
    <property type="molecule type" value="Genomic_DNA"/>
</dbReference>
<sequence length="97" mass="10843">KAIAASEAEVLVFIDGDVMIHPCFVARHLDLARPDAWASGSLIRLDAEATAAVTEADVASGRVFDRRWLGEMRAFDRLGTWLKAMPFPGRSWRRSMR</sequence>
<protein>
    <submittedName>
        <fullName evidence="1">CAZy families GT2 protein</fullName>
    </submittedName>
</protein>
<dbReference type="AlphaFoldDB" id="A0A060C1F2"/>
<accession>A0A060C1F2</accession>
<reference evidence="1" key="1">
    <citation type="journal article" date="2013" name="Environ. Microbiol.">
        <title>Seasonally variable intestinal metagenomes of the red palm weevil (Rhynchophorus ferrugineus).</title>
        <authorList>
            <person name="Jia S."/>
            <person name="Zhang X."/>
            <person name="Zhang G."/>
            <person name="Yin A."/>
            <person name="Zhang S."/>
            <person name="Li F."/>
            <person name="Wang L."/>
            <person name="Zhao D."/>
            <person name="Yun Q."/>
            <person name="Tala"/>
            <person name="Wang J."/>
            <person name="Sun G."/>
            <person name="Baabdullah M."/>
            <person name="Yu X."/>
            <person name="Hu S."/>
            <person name="Al-Mssallem I.S."/>
            <person name="Yu J."/>
        </authorList>
    </citation>
    <scope>NUCLEOTIDE SEQUENCE</scope>
</reference>
<evidence type="ECO:0000313" key="1">
    <source>
        <dbReference type="EMBL" id="AIA89044.1"/>
    </source>
</evidence>